<protein>
    <submittedName>
        <fullName evidence="1">Uncharacterized protein</fullName>
    </submittedName>
</protein>
<evidence type="ECO:0000313" key="1">
    <source>
        <dbReference type="EMBL" id="MBB6353498.1"/>
    </source>
</evidence>
<dbReference type="EMBL" id="JACHOU010000002">
    <property type="protein sequence ID" value="MBB6353498.1"/>
    <property type="molecule type" value="Genomic_DNA"/>
</dbReference>
<dbReference type="Proteomes" id="UP000536262">
    <property type="component" value="Unassembled WGS sequence"/>
</dbReference>
<comment type="caution">
    <text evidence="1">The sequence shown here is derived from an EMBL/GenBank/DDBJ whole genome shotgun (WGS) entry which is preliminary data.</text>
</comment>
<dbReference type="AlphaFoldDB" id="A0A7X0F5U1"/>
<proteinExistence type="predicted"/>
<reference evidence="1 2" key="1">
    <citation type="submission" date="2020-08" db="EMBL/GenBank/DDBJ databases">
        <title>Genomic Encyclopedia of Type Strains, Phase IV (KMG-IV): sequencing the most valuable type-strain genomes for metagenomic binning, comparative biology and taxonomic classification.</title>
        <authorList>
            <person name="Goeker M."/>
        </authorList>
    </citation>
    <scope>NUCLEOTIDE SEQUENCE [LARGE SCALE GENOMIC DNA]</scope>
    <source>
        <strain evidence="1 2">DSM 7051</strain>
    </source>
</reference>
<accession>A0A7X0F5U1</accession>
<organism evidence="1 2">
    <name type="scientific">Aminobacter aganoensis</name>
    <dbReference type="NCBI Taxonomy" id="83264"/>
    <lineage>
        <taxon>Bacteria</taxon>
        <taxon>Pseudomonadati</taxon>
        <taxon>Pseudomonadota</taxon>
        <taxon>Alphaproteobacteria</taxon>
        <taxon>Hyphomicrobiales</taxon>
        <taxon>Phyllobacteriaceae</taxon>
        <taxon>Aminobacter</taxon>
    </lineage>
</organism>
<name>A0A7X0F5U1_9HYPH</name>
<evidence type="ECO:0000313" key="2">
    <source>
        <dbReference type="Proteomes" id="UP000536262"/>
    </source>
</evidence>
<gene>
    <name evidence="1" type="ORF">GGR00_001266</name>
</gene>
<dbReference type="RefSeq" id="WP_184698579.1">
    <property type="nucleotide sequence ID" value="NZ_BAABEG010000001.1"/>
</dbReference>
<keyword evidence="2" id="KW-1185">Reference proteome</keyword>
<sequence>MTIPADIEKKAQEIVDRIATVHVWKGDAIADVATAIMEAKAEERERCAQIAEQWLVTFGEVGGKLRHTTPQDWANSAVQDIASAIRNEGGEQG</sequence>